<evidence type="ECO:0000313" key="2">
    <source>
        <dbReference type="EMBL" id="GJS85091.1"/>
    </source>
</evidence>
<feature type="compositionally biased region" description="Low complexity" evidence="1">
    <location>
        <begin position="14"/>
        <end position="30"/>
    </location>
</feature>
<feature type="region of interest" description="Disordered" evidence="1">
    <location>
        <begin position="1"/>
        <end position="82"/>
    </location>
</feature>
<comment type="caution">
    <text evidence="2">The sequence shown here is derived from an EMBL/GenBank/DDBJ whole genome shotgun (WGS) entry which is preliminary data.</text>
</comment>
<organism evidence="2 3">
    <name type="scientific">Tanacetum coccineum</name>
    <dbReference type="NCBI Taxonomy" id="301880"/>
    <lineage>
        <taxon>Eukaryota</taxon>
        <taxon>Viridiplantae</taxon>
        <taxon>Streptophyta</taxon>
        <taxon>Embryophyta</taxon>
        <taxon>Tracheophyta</taxon>
        <taxon>Spermatophyta</taxon>
        <taxon>Magnoliopsida</taxon>
        <taxon>eudicotyledons</taxon>
        <taxon>Gunneridae</taxon>
        <taxon>Pentapetalae</taxon>
        <taxon>asterids</taxon>
        <taxon>campanulids</taxon>
        <taxon>Asterales</taxon>
        <taxon>Asteraceae</taxon>
        <taxon>Asteroideae</taxon>
        <taxon>Anthemideae</taxon>
        <taxon>Anthemidinae</taxon>
        <taxon>Tanacetum</taxon>
    </lineage>
</organism>
<accession>A0ABQ4Z658</accession>
<feature type="compositionally biased region" description="Polar residues" evidence="1">
    <location>
        <begin position="61"/>
        <end position="74"/>
    </location>
</feature>
<dbReference type="Proteomes" id="UP001151760">
    <property type="component" value="Unassembled WGS sequence"/>
</dbReference>
<feature type="compositionally biased region" description="Acidic residues" evidence="1">
    <location>
        <begin position="49"/>
        <end position="58"/>
    </location>
</feature>
<gene>
    <name evidence="2" type="ORF">Tco_0751632</name>
</gene>
<evidence type="ECO:0000256" key="1">
    <source>
        <dbReference type="SAM" id="MobiDB-lite"/>
    </source>
</evidence>
<reference evidence="2" key="1">
    <citation type="journal article" date="2022" name="Int. J. Mol. Sci.">
        <title>Draft Genome of Tanacetum Coccineum: Genomic Comparison of Closely Related Tanacetum-Family Plants.</title>
        <authorList>
            <person name="Yamashiro T."/>
            <person name="Shiraishi A."/>
            <person name="Nakayama K."/>
            <person name="Satake H."/>
        </authorList>
    </citation>
    <scope>NUCLEOTIDE SEQUENCE</scope>
</reference>
<proteinExistence type="predicted"/>
<name>A0ABQ4Z658_9ASTR</name>
<protein>
    <submittedName>
        <fullName evidence="2">Uncharacterized protein</fullName>
    </submittedName>
</protein>
<dbReference type="EMBL" id="BQNB010011024">
    <property type="protein sequence ID" value="GJS85091.1"/>
    <property type="molecule type" value="Genomic_DNA"/>
</dbReference>
<feature type="compositionally biased region" description="Polar residues" evidence="1">
    <location>
        <begin position="102"/>
        <end position="129"/>
    </location>
</feature>
<reference evidence="2" key="2">
    <citation type="submission" date="2022-01" db="EMBL/GenBank/DDBJ databases">
        <authorList>
            <person name="Yamashiro T."/>
            <person name="Shiraishi A."/>
            <person name="Satake H."/>
            <person name="Nakayama K."/>
        </authorList>
    </citation>
    <scope>NUCLEOTIDE SEQUENCE</scope>
</reference>
<feature type="region of interest" description="Disordered" evidence="1">
    <location>
        <begin position="97"/>
        <end position="129"/>
    </location>
</feature>
<keyword evidence="3" id="KW-1185">Reference proteome</keyword>
<sequence>MALSPSSFHKRYMSSYETPSSSSSPTSSPTLPLRKRYRCTSKLIVDTNTESDELEDEGTDSKTASEGQQQSVPTEDTAEDEPLGLGYDVARRHALERAGDTVPNTYEMGQSSRSTPVRHTSSAFTSSDPTITSWDTSITRVVPRVPPVSQVIPSPVATPAPTVELDEGALLEIGAQLELHGSTIWRPILALEAWAGYTDAQRAALWQSIYEDQWEIYDLRMQRAADQREM</sequence>
<evidence type="ECO:0000313" key="3">
    <source>
        <dbReference type="Proteomes" id="UP001151760"/>
    </source>
</evidence>